<evidence type="ECO:0000256" key="2">
    <source>
        <dbReference type="RuleBase" id="RU003718"/>
    </source>
</evidence>
<dbReference type="InterPro" id="IPR002213">
    <property type="entry name" value="UDP_glucos_trans"/>
</dbReference>
<feature type="region of interest" description="Disordered" evidence="3">
    <location>
        <begin position="384"/>
        <end position="425"/>
    </location>
</feature>
<dbReference type="EMBL" id="JALPTH010000029">
    <property type="protein sequence ID" value="MCK8680617.1"/>
    <property type="molecule type" value="Genomic_DNA"/>
</dbReference>
<evidence type="ECO:0000313" key="4">
    <source>
        <dbReference type="EMBL" id="MCK8680617.1"/>
    </source>
</evidence>
<comment type="caution">
    <text evidence="4">The sequence shown here is derived from an EMBL/GenBank/DDBJ whole genome shotgun (WGS) entry which is preliminary data.</text>
</comment>
<dbReference type="SUPFAM" id="SSF53756">
    <property type="entry name" value="UDP-Glycosyltransferase/glycogen phosphorylase"/>
    <property type="match status" value="1"/>
</dbReference>
<dbReference type="PROSITE" id="PS00375">
    <property type="entry name" value="UDPGT"/>
    <property type="match status" value="1"/>
</dbReference>
<accession>A0ABT0IH10</accession>
<evidence type="ECO:0000256" key="1">
    <source>
        <dbReference type="ARBA" id="ARBA00022679"/>
    </source>
</evidence>
<dbReference type="RefSeq" id="WP_248636433.1">
    <property type="nucleotide sequence ID" value="NZ_JALPTH010000029.1"/>
</dbReference>
<dbReference type="InterPro" id="IPR050426">
    <property type="entry name" value="Glycosyltransferase_28"/>
</dbReference>
<keyword evidence="5" id="KW-1185">Reference proteome</keyword>
<dbReference type="PANTHER" id="PTHR48050">
    <property type="entry name" value="STEROL 3-BETA-GLUCOSYLTRANSFERASE"/>
    <property type="match status" value="1"/>
</dbReference>
<dbReference type="Proteomes" id="UP001522868">
    <property type="component" value="Unassembled WGS sequence"/>
</dbReference>
<organism evidence="4 5">
    <name type="scientific">Streptomyces lichenis</name>
    <dbReference type="NCBI Taxonomy" id="2306967"/>
    <lineage>
        <taxon>Bacteria</taxon>
        <taxon>Bacillati</taxon>
        <taxon>Actinomycetota</taxon>
        <taxon>Actinomycetes</taxon>
        <taxon>Kitasatosporales</taxon>
        <taxon>Streptomycetaceae</taxon>
        <taxon>Streptomyces</taxon>
    </lineage>
</organism>
<proteinExistence type="inferred from homology"/>
<evidence type="ECO:0000256" key="3">
    <source>
        <dbReference type="SAM" id="MobiDB-lite"/>
    </source>
</evidence>
<dbReference type="PANTHER" id="PTHR48050:SF13">
    <property type="entry name" value="STEROL 3-BETA-GLUCOSYLTRANSFERASE UGT80A2"/>
    <property type="match status" value="1"/>
</dbReference>
<sequence length="425" mass="44490">MSRYLFVVPPLSGHVNPAAEVAAELTSRGHTVAWAGRPGIIGRLVGEEAEVYVCAGPDGLHGRPPELRGVAALQFLWRDFFVPLADAMADGVTAAVDHFRPDVVVSDQQALAGALVAERLGVPYATSATTSAELTDSLGGMPSVAAWLTELLTGARARLGDPAATGDPRFSPYLTLAFTTPEFLGAAHQPRQGVRFVGPALPGRPGYGDFPWEWLGRQPDAALVLVTLGTVNQDAGARFLAETAAALRERSDRLRAVVADPGGALASADPGPTVLVRPFVPQRALLGHVSAVICHAGHNTVAETLWHGVPLVVAPIRDDQPVVARQVVDAGAGVRLRFGRAGRAQIGAALDTVLTEPRHHEAARRLRASFHRAGGAGAAAEHLEELARHPTRHPTAAPGRPAPAPAPPGRAPRAQEEGTPHGSDQ</sequence>
<gene>
    <name evidence="4" type="ORF">M1O15_25125</name>
</gene>
<dbReference type="CDD" id="cd03784">
    <property type="entry name" value="GT1_Gtf-like"/>
    <property type="match status" value="1"/>
</dbReference>
<feature type="compositionally biased region" description="Pro residues" evidence="3">
    <location>
        <begin position="400"/>
        <end position="410"/>
    </location>
</feature>
<dbReference type="Pfam" id="PF00201">
    <property type="entry name" value="UDPGT"/>
    <property type="match status" value="1"/>
</dbReference>
<dbReference type="Gene3D" id="3.40.50.2000">
    <property type="entry name" value="Glycogen Phosphorylase B"/>
    <property type="match status" value="2"/>
</dbReference>
<evidence type="ECO:0000313" key="5">
    <source>
        <dbReference type="Proteomes" id="UP001522868"/>
    </source>
</evidence>
<keyword evidence="2" id="KW-0328">Glycosyltransferase</keyword>
<keyword evidence="1 2" id="KW-0808">Transferase</keyword>
<feature type="compositionally biased region" description="Basic and acidic residues" evidence="3">
    <location>
        <begin position="413"/>
        <end position="425"/>
    </location>
</feature>
<dbReference type="InterPro" id="IPR035595">
    <property type="entry name" value="UDP_glycos_trans_CS"/>
</dbReference>
<reference evidence="4 5" key="1">
    <citation type="submission" date="2022-04" db="EMBL/GenBank/DDBJ databases">
        <title>Streptomyces sp. nov. LCR6-01 isolated from Lichen of Dirinaria sp.</title>
        <authorList>
            <person name="Kanchanasin P."/>
            <person name="Tanasupawat S."/>
            <person name="Phongsopitanun W."/>
        </authorList>
    </citation>
    <scope>NUCLEOTIDE SEQUENCE [LARGE SCALE GENOMIC DNA]</scope>
    <source>
        <strain evidence="4 5">LCR6-01</strain>
    </source>
</reference>
<name>A0ABT0IH10_9ACTN</name>
<comment type="similarity">
    <text evidence="2">Belongs to the UDP-glycosyltransferase family.</text>
</comment>
<protein>
    <submittedName>
        <fullName evidence="4">Glycosyltransferase</fullName>
    </submittedName>
</protein>